<proteinExistence type="predicted"/>
<dbReference type="EMBL" id="VBPA01000026">
    <property type="protein sequence ID" value="TMQ73049.1"/>
    <property type="molecule type" value="Genomic_DNA"/>
</dbReference>
<gene>
    <name evidence="3" type="ORF">E6K80_01135</name>
</gene>
<dbReference type="SUPFAM" id="SSF53756">
    <property type="entry name" value="UDP-Glycosyltransferase/glycogen phosphorylase"/>
    <property type="match status" value="1"/>
</dbReference>
<evidence type="ECO:0000313" key="4">
    <source>
        <dbReference type="Proteomes" id="UP000319836"/>
    </source>
</evidence>
<dbReference type="AlphaFoldDB" id="A0A538UBF4"/>
<dbReference type="Pfam" id="PF13692">
    <property type="entry name" value="Glyco_trans_1_4"/>
    <property type="match status" value="1"/>
</dbReference>
<organism evidence="3 4">
    <name type="scientific">Eiseniibacteriota bacterium</name>
    <dbReference type="NCBI Taxonomy" id="2212470"/>
    <lineage>
        <taxon>Bacteria</taxon>
        <taxon>Candidatus Eiseniibacteriota</taxon>
    </lineage>
</organism>
<keyword evidence="1" id="KW-0328">Glycosyltransferase</keyword>
<accession>A0A538UBF4</accession>
<sequence length="372" mass="40914">MSAPIRVVHLSSVHDAHDVRIFHRECRSLAEAGYDVVLVAPHDADETSRGVKILAVPRPKGRWERATRTAWRVFRKGLAAHGAVYHLHDPELLQLLGKRVIYDAHENVPKDVLTKHYLPRAARAALAVVADLAERAACAPLDGAIGVTPGIARRFPRTRRALVRNYPRVEELALPGAQPYAVRRPIVAYVGGLSAIRGVREMVRAIGRVDPALGAELRLAGRLDPPELERGLESEPGWSRTVRLGWQTREQVASLLGTARVGLLVLHPAPNHLDSLPIKLFEYMSAGLPVVASDFAAWRSMVSDAGLWVDPLDPSAIAAAIERLLTRPEEAERMGRRGREAVRARFPWEGEARTLAALYRRIAGPPDGRTAS</sequence>
<protein>
    <submittedName>
        <fullName evidence="3">Glycosyltransferase family 4 protein</fullName>
    </submittedName>
</protein>
<evidence type="ECO:0000256" key="1">
    <source>
        <dbReference type="ARBA" id="ARBA00022676"/>
    </source>
</evidence>
<keyword evidence="2 3" id="KW-0808">Transferase</keyword>
<dbReference type="Gene3D" id="3.40.50.2000">
    <property type="entry name" value="Glycogen Phosphorylase B"/>
    <property type="match status" value="2"/>
</dbReference>
<name>A0A538UBF4_UNCEI</name>
<dbReference type="GO" id="GO:0016757">
    <property type="term" value="F:glycosyltransferase activity"/>
    <property type="evidence" value="ECO:0007669"/>
    <property type="project" value="UniProtKB-KW"/>
</dbReference>
<evidence type="ECO:0000313" key="3">
    <source>
        <dbReference type="EMBL" id="TMQ73049.1"/>
    </source>
</evidence>
<dbReference type="PANTHER" id="PTHR12526">
    <property type="entry name" value="GLYCOSYLTRANSFERASE"/>
    <property type="match status" value="1"/>
</dbReference>
<evidence type="ECO:0000256" key="2">
    <source>
        <dbReference type="ARBA" id="ARBA00022679"/>
    </source>
</evidence>
<dbReference type="Proteomes" id="UP000319836">
    <property type="component" value="Unassembled WGS sequence"/>
</dbReference>
<dbReference type="PANTHER" id="PTHR12526:SF629">
    <property type="entry name" value="TEICHURONIC ACID BIOSYNTHESIS GLYCOSYLTRANSFERASE TUAH-RELATED"/>
    <property type="match status" value="1"/>
</dbReference>
<dbReference type="CDD" id="cd03794">
    <property type="entry name" value="GT4_WbuB-like"/>
    <property type="match status" value="1"/>
</dbReference>
<comment type="caution">
    <text evidence="3">The sequence shown here is derived from an EMBL/GenBank/DDBJ whole genome shotgun (WGS) entry which is preliminary data.</text>
</comment>
<reference evidence="3 4" key="1">
    <citation type="journal article" date="2019" name="Nat. Microbiol.">
        <title>Mediterranean grassland soil C-N compound turnover is dependent on rainfall and depth, and is mediated by genomically divergent microorganisms.</title>
        <authorList>
            <person name="Diamond S."/>
            <person name="Andeer P.F."/>
            <person name="Li Z."/>
            <person name="Crits-Christoph A."/>
            <person name="Burstein D."/>
            <person name="Anantharaman K."/>
            <person name="Lane K.R."/>
            <person name="Thomas B.C."/>
            <person name="Pan C."/>
            <person name="Northen T.R."/>
            <person name="Banfield J.F."/>
        </authorList>
    </citation>
    <scope>NUCLEOTIDE SEQUENCE [LARGE SCALE GENOMIC DNA]</scope>
    <source>
        <strain evidence="3">WS_10</strain>
    </source>
</reference>